<evidence type="ECO:0000256" key="1">
    <source>
        <dbReference type="ARBA" id="ARBA00004571"/>
    </source>
</evidence>
<reference evidence="16" key="1">
    <citation type="submission" date="2016-10" db="EMBL/GenBank/DDBJ databases">
        <authorList>
            <person name="Varghese N."/>
            <person name="Submissions S."/>
        </authorList>
    </citation>
    <scope>NUCLEOTIDE SEQUENCE [LARGE SCALE GENOMIC DNA]</scope>
    <source>
        <strain evidence="16">DS-12</strain>
    </source>
</reference>
<keyword evidence="4 10" id="KW-0812">Transmembrane</keyword>
<name>A0A1I4ZY84_9FLAO</name>
<evidence type="ECO:0000256" key="7">
    <source>
        <dbReference type="ARBA" id="ARBA00023136"/>
    </source>
</evidence>
<keyword evidence="2 10" id="KW-0813">Transport</keyword>
<feature type="domain" description="TonB-dependent receptor plug" evidence="14">
    <location>
        <begin position="49"/>
        <end position="155"/>
    </location>
</feature>
<dbReference type="Gene3D" id="2.170.130.10">
    <property type="entry name" value="TonB-dependent receptor, plug domain"/>
    <property type="match status" value="1"/>
</dbReference>
<dbReference type="STRING" id="913024.SAMN05421741_10724"/>
<feature type="chain" id="PRO_5011550132" evidence="12">
    <location>
        <begin position="21"/>
        <end position="717"/>
    </location>
</feature>
<dbReference type="PROSITE" id="PS52016">
    <property type="entry name" value="TONB_DEPENDENT_REC_3"/>
    <property type="match status" value="1"/>
</dbReference>
<dbReference type="RefSeq" id="WP_091521186.1">
    <property type="nucleotide sequence ID" value="NZ_FOVI01000007.1"/>
</dbReference>
<dbReference type="SUPFAM" id="SSF56935">
    <property type="entry name" value="Porins"/>
    <property type="match status" value="1"/>
</dbReference>
<evidence type="ECO:0000256" key="10">
    <source>
        <dbReference type="PROSITE-ProRule" id="PRU01360"/>
    </source>
</evidence>
<comment type="similarity">
    <text evidence="10 11">Belongs to the TonB-dependent receptor family.</text>
</comment>
<evidence type="ECO:0000259" key="13">
    <source>
        <dbReference type="Pfam" id="PF00593"/>
    </source>
</evidence>
<evidence type="ECO:0000256" key="4">
    <source>
        <dbReference type="ARBA" id="ARBA00022692"/>
    </source>
</evidence>
<dbReference type="PANTHER" id="PTHR30069">
    <property type="entry name" value="TONB-DEPENDENT OUTER MEMBRANE RECEPTOR"/>
    <property type="match status" value="1"/>
</dbReference>
<dbReference type="Pfam" id="PF07715">
    <property type="entry name" value="Plug"/>
    <property type="match status" value="1"/>
</dbReference>
<evidence type="ECO:0000256" key="9">
    <source>
        <dbReference type="ARBA" id="ARBA00023237"/>
    </source>
</evidence>
<evidence type="ECO:0000256" key="2">
    <source>
        <dbReference type="ARBA" id="ARBA00022448"/>
    </source>
</evidence>
<dbReference type="PANTHER" id="PTHR30069:SF29">
    <property type="entry name" value="HEMOGLOBIN AND HEMOGLOBIN-HAPTOGLOBIN-BINDING PROTEIN 1-RELATED"/>
    <property type="match status" value="1"/>
</dbReference>
<keyword evidence="3 10" id="KW-1134">Transmembrane beta strand</keyword>
<proteinExistence type="inferred from homology"/>
<dbReference type="OrthoDB" id="9764669at2"/>
<dbReference type="InterPro" id="IPR037066">
    <property type="entry name" value="Plug_dom_sf"/>
</dbReference>
<keyword evidence="8 15" id="KW-0675">Receptor</keyword>
<keyword evidence="7 10" id="KW-0472">Membrane</keyword>
<evidence type="ECO:0000256" key="8">
    <source>
        <dbReference type="ARBA" id="ARBA00023170"/>
    </source>
</evidence>
<evidence type="ECO:0000256" key="5">
    <source>
        <dbReference type="ARBA" id="ARBA00022729"/>
    </source>
</evidence>
<dbReference type="Proteomes" id="UP000199036">
    <property type="component" value="Unassembled WGS sequence"/>
</dbReference>
<evidence type="ECO:0000256" key="3">
    <source>
        <dbReference type="ARBA" id="ARBA00022452"/>
    </source>
</evidence>
<evidence type="ECO:0000256" key="12">
    <source>
        <dbReference type="SAM" id="SignalP"/>
    </source>
</evidence>
<dbReference type="GO" id="GO:0044718">
    <property type="term" value="P:siderophore transmembrane transport"/>
    <property type="evidence" value="ECO:0007669"/>
    <property type="project" value="TreeGrafter"/>
</dbReference>
<feature type="signal peptide" evidence="12">
    <location>
        <begin position="1"/>
        <end position="20"/>
    </location>
</feature>
<protein>
    <submittedName>
        <fullName evidence="15">Outer membrane receptor for ferrienterochelin and colicins</fullName>
    </submittedName>
</protein>
<evidence type="ECO:0000259" key="14">
    <source>
        <dbReference type="Pfam" id="PF07715"/>
    </source>
</evidence>
<dbReference type="InterPro" id="IPR039426">
    <property type="entry name" value="TonB-dep_rcpt-like"/>
</dbReference>
<dbReference type="AlphaFoldDB" id="A0A1I4ZY84"/>
<dbReference type="InterPro" id="IPR036942">
    <property type="entry name" value="Beta-barrel_TonB_sf"/>
</dbReference>
<accession>A0A1I4ZY84</accession>
<dbReference type="InterPro" id="IPR000531">
    <property type="entry name" value="Beta-barrel_TonB"/>
</dbReference>
<dbReference type="GO" id="GO:0009279">
    <property type="term" value="C:cell outer membrane"/>
    <property type="evidence" value="ECO:0007669"/>
    <property type="project" value="UniProtKB-SubCell"/>
</dbReference>
<keyword evidence="9 10" id="KW-0998">Cell outer membrane</keyword>
<organism evidence="15 16">
    <name type="scientific">Paenimyroides ummariense</name>
    <dbReference type="NCBI Taxonomy" id="913024"/>
    <lineage>
        <taxon>Bacteria</taxon>
        <taxon>Pseudomonadati</taxon>
        <taxon>Bacteroidota</taxon>
        <taxon>Flavobacteriia</taxon>
        <taxon>Flavobacteriales</taxon>
        <taxon>Flavobacteriaceae</taxon>
        <taxon>Paenimyroides</taxon>
    </lineage>
</organism>
<evidence type="ECO:0000313" key="16">
    <source>
        <dbReference type="Proteomes" id="UP000199036"/>
    </source>
</evidence>
<gene>
    <name evidence="15" type="ORF">SAMN05421741_10724</name>
</gene>
<comment type="subcellular location">
    <subcellularLocation>
        <location evidence="1 10">Cell outer membrane</location>
        <topology evidence="1 10">Multi-pass membrane protein</topology>
    </subcellularLocation>
</comment>
<keyword evidence="5 12" id="KW-0732">Signal</keyword>
<dbReference type="Pfam" id="PF00593">
    <property type="entry name" value="TonB_dep_Rec_b-barrel"/>
    <property type="match status" value="1"/>
</dbReference>
<dbReference type="EMBL" id="FOVI01000007">
    <property type="protein sequence ID" value="SFN55147.1"/>
    <property type="molecule type" value="Genomic_DNA"/>
</dbReference>
<sequence length="717" mass="81768">MRIKSLIFSLCCVNGFVMNAQVDSLDQSIEDTRLEELVITGQFEPQSIKKSVHNVRVISDADIKNLAANNLTDVLNQYLNISVSSNEQSGKSSASLFGLDSQYFKVLIDNIPVVSDTGLGTNVDLTQINLDNVERIEIIEGSMGVTHGANAVSGILNIITKKSSKYDWELSASVQEETLGKEFSFFDKGRHIQSFKASHNLSENWYASIGVNRNDKRGFFDDRKGIDYPINNGERGFTQLPKEQLTTNTTIGYQKGETRIFYKFDYLNETITFYNPIVVPIVNYPFPETYFSRDKRFLTNRYFQHLNYYGKLFNDLVFNVSLSHQKQQRDEELFDYHYADKKERENNRNVYHSKDVLYSTGTLTNITKSKKVDLQLGYELVSENSFANASTGVFLDKENQANGIRKRLENYDVYAIAELNFTDRFSLRPGIRYSFQSKFDNQYSYSIGSRYLFDKGIEARLSAGYSYRTPNFDELYTYMVDSNHNIQGNQDLIPEKSNYIEANIKKNTFFKSGLTMYNSISSGLMFVDDRISTVLISQEPILSYKYINVDTYKMWNIAAENRIGYKNWNFAAGLSLIGISQQLTNNVSGSTSDDRFLYTLNINTALSYQLPEYQTQFTVYFKHNGKTQEFVDVSSPGESNFVLSELEAYNWLDASVRRTFFNGKFETMIGARNLLNVVTLQRSTTSSIGGGAHSASGTTLLGVGRSYFVKLTYNLNF</sequence>
<evidence type="ECO:0000256" key="6">
    <source>
        <dbReference type="ARBA" id="ARBA00023077"/>
    </source>
</evidence>
<dbReference type="GO" id="GO:0015344">
    <property type="term" value="F:siderophore uptake transmembrane transporter activity"/>
    <property type="evidence" value="ECO:0007669"/>
    <property type="project" value="TreeGrafter"/>
</dbReference>
<keyword evidence="6 11" id="KW-0798">TonB box</keyword>
<keyword evidence="16" id="KW-1185">Reference proteome</keyword>
<dbReference type="InterPro" id="IPR012910">
    <property type="entry name" value="Plug_dom"/>
</dbReference>
<feature type="domain" description="TonB-dependent receptor-like beta-barrel" evidence="13">
    <location>
        <begin position="248"/>
        <end position="674"/>
    </location>
</feature>
<dbReference type="Gene3D" id="2.40.170.20">
    <property type="entry name" value="TonB-dependent receptor, beta-barrel domain"/>
    <property type="match status" value="1"/>
</dbReference>
<evidence type="ECO:0000313" key="15">
    <source>
        <dbReference type="EMBL" id="SFN55147.1"/>
    </source>
</evidence>
<evidence type="ECO:0000256" key="11">
    <source>
        <dbReference type="RuleBase" id="RU003357"/>
    </source>
</evidence>